<evidence type="ECO:0000313" key="6">
    <source>
        <dbReference type="EMBL" id="CAE4591758.1"/>
    </source>
</evidence>
<dbReference type="InterPro" id="IPR012677">
    <property type="entry name" value="Nucleotide-bd_a/b_plait_sf"/>
</dbReference>
<feature type="compositionally biased region" description="Low complexity" evidence="4">
    <location>
        <begin position="136"/>
        <end position="146"/>
    </location>
</feature>
<dbReference type="EMBL" id="HBNR01035784">
    <property type="protein sequence ID" value="CAE4591758.1"/>
    <property type="molecule type" value="Transcribed_RNA"/>
</dbReference>
<evidence type="ECO:0000256" key="2">
    <source>
        <dbReference type="ARBA" id="ARBA00022884"/>
    </source>
</evidence>
<protein>
    <recommendedName>
        <fullName evidence="5">RRM domain-containing protein</fullName>
    </recommendedName>
</protein>
<evidence type="ECO:0000256" key="1">
    <source>
        <dbReference type="ARBA" id="ARBA00022737"/>
    </source>
</evidence>
<proteinExistence type="predicted"/>
<evidence type="ECO:0000259" key="5">
    <source>
        <dbReference type="PROSITE" id="PS50102"/>
    </source>
</evidence>
<organism evidence="6">
    <name type="scientific">Alexandrium monilatum</name>
    <dbReference type="NCBI Taxonomy" id="311494"/>
    <lineage>
        <taxon>Eukaryota</taxon>
        <taxon>Sar</taxon>
        <taxon>Alveolata</taxon>
        <taxon>Dinophyceae</taxon>
        <taxon>Gonyaulacales</taxon>
        <taxon>Pyrocystaceae</taxon>
        <taxon>Alexandrium</taxon>
    </lineage>
</organism>
<dbReference type="GO" id="GO:0003723">
    <property type="term" value="F:RNA binding"/>
    <property type="evidence" value="ECO:0007669"/>
    <property type="project" value="UniProtKB-UniRule"/>
</dbReference>
<evidence type="ECO:0000256" key="3">
    <source>
        <dbReference type="PROSITE-ProRule" id="PRU00176"/>
    </source>
</evidence>
<keyword evidence="1" id="KW-0677">Repeat</keyword>
<evidence type="ECO:0000256" key="4">
    <source>
        <dbReference type="SAM" id="MobiDB-lite"/>
    </source>
</evidence>
<feature type="compositionally biased region" description="Acidic residues" evidence="4">
    <location>
        <begin position="111"/>
        <end position="124"/>
    </location>
</feature>
<feature type="region of interest" description="Disordered" evidence="4">
    <location>
        <begin position="854"/>
        <end position="880"/>
    </location>
</feature>
<feature type="domain" description="RRM" evidence="5">
    <location>
        <begin position="569"/>
        <end position="635"/>
    </location>
</feature>
<feature type="compositionally biased region" description="Low complexity" evidence="4">
    <location>
        <begin position="46"/>
        <end position="63"/>
    </location>
</feature>
<dbReference type="InterPro" id="IPR000504">
    <property type="entry name" value="RRM_dom"/>
</dbReference>
<feature type="compositionally biased region" description="Basic and acidic residues" evidence="4">
    <location>
        <begin position="779"/>
        <end position="814"/>
    </location>
</feature>
<feature type="region of interest" description="Disordered" evidence="4">
    <location>
        <begin position="1"/>
        <end position="165"/>
    </location>
</feature>
<feature type="region of interest" description="Disordered" evidence="4">
    <location>
        <begin position="749"/>
        <end position="823"/>
    </location>
</feature>
<gene>
    <name evidence="6" type="ORF">AMON00008_LOCUS24584</name>
</gene>
<dbReference type="InterPro" id="IPR035979">
    <property type="entry name" value="RBD_domain_sf"/>
</dbReference>
<dbReference type="SUPFAM" id="SSF54928">
    <property type="entry name" value="RNA-binding domain, RBD"/>
    <property type="match status" value="2"/>
</dbReference>
<dbReference type="Gene3D" id="3.30.70.330">
    <property type="match status" value="1"/>
</dbReference>
<dbReference type="SMART" id="SM00360">
    <property type="entry name" value="RRM"/>
    <property type="match status" value="2"/>
</dbReference>
<dbReference type="AlphaFoldDB" id="A0A7S4VM47"/>
<reference evidence="6" key="1">
    <citation type="submission" date="2021-01" db="EMBL/GenBank/DDBJ databases">
        <authorList>
            <person name="Corre E."/>
            <person name="Pelletier E."/>
            <person name="Niang G."/>
            <person name="Scheremetjew M."/>
            <person name="Finn R."/>
            <person name="Kale V."/>
            <person name="Holt S."/>
            <person name="Cochrane G."/>
            <person name="Meng A."/>
            <person name="Brown T."/>
            <person name="Cohen L."/>
        </authorList>
    </citation>
    <scope>NUCLEOTIDE SEQUENCE</scope>
    <source>
        <strain evidence="6">CCMP3105</strain>
    </source>
</reference>
<sequence>MKGKGKGAEGPSPAWRPRTSWSPVTGANAVVPGAWRIPKERTKPETPSARPTTATSPSALPASDSGPSAEMPDAELPPEGAEGGVQTGGQWVEASEGDAQPGGKWVQGEKWEEEQEEEQNEGEEEQKAEAQDVPSDDAAATAAATSEVPTKAQEPHVAGPVPLHPVLRPKAKVEPLAAGRVQPVQAEVGARPSSAPSSAVRAGAGRSVPALSSTGALSARVATAGERTVYMKNFPEPWVSSMEAAKLPLKLRALLSQFGDLEQPPAVSASPQAGGLVASARFVERKSAEAAVRVLDGLDRRWQLDVLDLPTLTARKEELCHVALEHRFNLRVGANGAPRGLPAPRGIGVSGLPVRPTSALRAALASVASRRVRPQGALQGLEAACSEVQAARAADAAAAATKAAEAVNATAAAAPGVLGMPAAPPQREAHADAGLEMTCIELAGVPLSWESGDVEELCIPYGSVKEALPATTPGCFFATFHKREAAEKACKALGGLHVPKGGGELATVRCQLLDGPPPADAFATEKPAVAALDEKPGPEDGAEDYGGGPVALYVDELQPAAGEASSADREVFLRNLPVKDCDEEDLRAWLSGFGSVEEAILLRDASTKELTGGGYVRFKLHMEAASLLAAHPADGPEGDVQGFWSLSERIGQGVQGVLRSDVLGTLHRSVERLRADASCPSLSLVGCGCDTVSALGDVGKPTGPMRFAWIGIEDRQVPEDLRRRLAEAVAAALADADVFALAMAVGMSEPKPEPKAATKMPKASRGAGGEAKVHRKTRRKEDEKKDEKRKEREPKKEAPADAKSPEAGERRKPEASAAEGAAAKKVVLQGEDDLPPCILVRGFPESWTEMQARAERGGLPELSSRRSPVVNRSERWHSCL</sequence>
<accession>A0A7S4VM47</accession>
<dbReference type="PANTHER" id="PTHR24012">
    <property type="entry name" value="RNA BINDING PROTEIN"/>
    <property type="match status" value="1"/>
</dbReference>
<keyword evidence="2 3" id="KW-0694">RNA-binding</keyword>
<dbReference type="Pfam" id="PF00076">
    <property type="entry name" value="RRM_1"/>
    <property type="match status" value="1"/>
</dbReference>
<dbReference type="PROSITE" id="PS50102">
    <property type="entry name" value="RRM"/>
    <property type="match status" value="1"/>
</dbReference>
<name>A0A7S4VM47_9DINO</name>